<feature type="non-terminal residue" evidence="6">
    <location>
        <position position="444"/>
    </location>
</feature>
<feature type="region of interest" description="Disordered" evidence="4">
    <location>
        <begin position="350"/>
        <end position="375"/>
    </location>
</feature>
<evidence type="ECO:0000256" key="4">
    <source>
        <dbReference type="SAM" id="MobiDB-lite"/>
    </source>
</evidence>
<dbReference type="GO" id="GO:0016324">
    <property type="term" value="C:apical plasma membrane"/>
    <property type="evidence" value="ECO:0007669"/>
    <property type="project" value="TreeGrafter"/>
</dbReference>
<name>A0A177AQA2_9BILA</name>
<evidence type="ECO:0000256" key="3">
    <source>
        <dbReference type="ARBA" id="ARBA00022737"/>
    </source>
</evidence>
<accession>A0A177AQA2</accession>
<dbReference type="SMART" id="SM00228">
    <property type="entry name" value="PDZ"/>
    <property type="match status" value="2"/>
</dbReference>
<dbReference type="InterPro" id="IPR036034">
    <property type="entry name" value="PDZ_sf"/>
</dbReference>
<dbReference type="InterPro" id="IPR051067">
    <property type="entry name" value="NHER"/>
</dbReference>
<dbReference type="Proteomes" id="UP000078046">
    <property type="component" value="Unassembled WGS sequence"/>
</dbReference>
<evidence type="ECO:0000313" key="6">
    <source>
        <dbReference type="EMBL" id="OAF64168.1"/>
    </source>
</evidence>
<sequence>MKKQKQDESILSKYRYFITKSSLHYLERSDSNENYGFNLKFTSLRFTQIVESIIPDSPAARSHLFTGQFVLHVNGVNVVFDKYQDVVEKIKKTKSLIILALDTGIVPEFLLFLKKYSTNIENILANKYSNQLVQNLESVNQDYFPYGIYGNCDFTYNIEKLTLDKIDSYEGYGFRVHTKKMIVTHIEENSPAQISGLKHFYSLLKVRDKYTDKMKHTVLINEMNTVENSVDFSVCDLSTLQYLHFFNFTIERLYGYCSEYPSKSRFPENLSIDKNKFNKLISIVKGNKTKVPVEDTNGLNNVKINENSSNQASSVNLVQDDVKVYVVGQGAIPYARKSVTTIKIHETNDVDDKDKESNDNVVSAQSTDESKNVLHPNNVTESVDSQMTDNTAYIKNIRLFRQDASYGFELVFSEQQWTETIGKVDVNSIADCCGMKAGDYLLGI</sequence>
<comment type="caution">
    <text evidence="6">The sequence shown here is derived from an EMBL/GenBank/DDBJ whole genome shotgun (WGS) entry which is preliminary data.</text>
</comment>
<dbReference type="GO" id="GO:0043495">
    <property type="term" value="F:protein-membrane adaptor activity"/>
    <property type="evidence" value="ECO:0007669"/>
    <property type="project" value="TreeGrafter"/>
</dbReference>
<keyword evidence="7" id="KW-1185">Reference proteome</keyword>
<evidence type="ECO:0000259" key="5">
    <source>
        <dbReference type="PROSITE" id="PS50106"/>
    </source>
</evidence>
<keyword evidence="3" id="KW-0677">Repeat</keyword>
<protein>
    <recommendedName>
        <fullName evidence="5">PDZ domain-containing protein</fullName>
    </recommendedName>
</protein>
<dbReference type="AlphaFoldDB" id="A0A177AQA2"/>
<gene>
    <name evidence="6" type="ORF">A3Q56_08120</name>
</gene>
<dbReference type="EMBL" id="LWCA01002058">
    <property type="protein sequence ID" value="OAF64168.1"/>
    <property type="molecule type" value="Genomic_DNA"/>
</dbReference>
<dbReference type="SUPFAM" id="SSF50156">
    <property type="entry name" value="PDZ domain-like"/>
    <property type="match status" value="3"/>
</dbReference>
<organism evidence="6 7">
    <name type="scientific">Intoshia linei</name>
    <dbReference type="NCBI Taxonomy" id="1819745"/>
    <lineage>
        <taxon>Eukaryota</taxon>
        <taxon>Metazoa</taxon>
        <taxon>Spiralia</taxon>
        <taxon>Lophotrochozoa</taxon>
        <taxon>Mesozoa</taxon>
        <taxon>Orthonectida</taxon>
        <taxon>Rhopaluridae</taxon>
        <taxon>Intoshia</taxon>
    </lineage>
</organism>
<dbReference type="PANTHER" id="PTHR14191">
    <property type="entry name" value="PDZ DOMAIN CONTAINING PROTEIN"/>
    <property type="match status" value="1"/>
</dbReference>
<dbReference type="InterPro" id="IPR001478">
    <property type="entry name" value="PDZ"/>
</dbReference>
<dbReference type="GO" id="GO:0072659">
    <property type="term" value="P:protein localization to plasma membrane"/>
    <property type="evidence" value="ECO:0007669"/>
    <property type="project" value="TreeGrafter"/>
</dbReference>
<evidence type="ECO:0000256" key="1">
    <source>
        <dbReference type="ARBA" id="ARBA00004236"/>
    </source>
</evidence>
<keyword evidence="2" id="KW-0472">Membrane</keyword>
<proteinExistence type="predicted"/>
<feature type="domain" description="PDZ" evidence="5">
    <location>
        <begin position="23"/>
        <end position="101"/>
    </location>
</feature>
<reference evidence="6 7" key="1">
    <citation type="submission" date="2016-04" db="EMBL/GenBank/DDBJ databases">
        <title>The genome of Intoshia linei affirms orthonectids as highly simplified spiralians.</title>
        <authorList>
            <person name="Mikhailov K.V."/>
            <person name="Slusarev G.S."/>
            <person name="Nikitin M.A."/>
            <person name="Logacheva M.D."/>
            <person name="Penin A."/>
            <person name="Aleoshin V."/>
            <person name="Panchin Y.V."/>
        </authorList>
    </citation>
    <scope>NUCLEOTIDE SEQUENCE [LARGE SCALE GENOMIC DNA]</scope>
    <source>
        <strain evidence="6">Intl2013</strain>
        <tissue evidence="6">Whole animal</tissue>
    </source>
</reference>
<dbReference type="InterPro" id="IPR041489">
    <property type="entry name" value="PDZ_6"/>
</dbReference>
<dbReference type="PROSITE" id="PS50106">
    <property type="entry name" value="PDZ"/>
    <property type="match status" value="1"/>
</dbReference>
<dbReference type="Pfam" id="PF17820">
    <property type="entry name" value="PDZ_6"/>
    <property type="match status" value="1"/>
</dbReference>
<evidence type="ECO:0000313" key="7">
    <source>
        <dbReference type="Proteomes" id="UP000078046"/>
    </source>
</evidence>
<keyword evidence="2" id="KW-1003">Cell membrane</keyword>
<comment type="subcellular location">
    <subcellularLocation>
        <location evidence="1">Cell membrane</location>
    </subcellularLocation>
</comment>
<dbReference type="PANTHER" id="PTHR14191:SF3">
    <property type="entry name" value="NA(+)_H(+) EXCHANGE REGULATORY COFACTOR-LIKE PROTEIN NRFL-1"/>
    <property type="match status" value="1"/>
</dbReference>
<dbReference type="Gene3D" id="2.30.42.10">
    <property type="match status" value="3"/>
</dbReference>
<dbReference type="OrthoDB" id="10007415at2759"/>
<evidence type="ECO:0000256" key="2">
    <source>
        <dbReference type="ARBA" id="ARBA00022475"/>
    </source>
</evidence>